<dbReference type="SUPFAM" id="SSF50090">
    <property type="entry name" value="Electron transport accessory proteins"/>
    <property type="match status" value="1"/>
</dbReference>
<feature type="domain" description="Nitrile hydratase beta subunit" evidence="6">
    <location>
        <begin position="129"/>
        <end position="226"/>
    </location>
</feature>
<proteinExistence type="inferred from homology"/>
<dbReference type="RefSeq" id="WP_311660140.1">
    <property type="nucleotide sequence ID" value="NZ_JAVRHY010000017.1"/>
</dbReference>
<keyword evidence="3 5" id="KW-0456">Lyase</keyword>
<evidence type="ECO:0000256" key="3">
    <source>
        <dbReference type="ARBA" id="ARBA00023239"/>
    </source>
</evidence>
<dbReference type="NCBIfam" id="TIGR03888">
    <property type="entry name" value="nitrile_beta"/>
    <property type="match status" value="1"/>
</dbReference>
<comment type="similarity">
    <text evidence="2 5">Belongs to the nitrile hydratase subunit beta family.</text>
</comment>
<evidence type="ECO:0000256" key="5">
    <source>
        <dbReference type="PIRNR" id="PIRNR001427"/>
    </source>
</evidence>
<dbReference type="GO" id="GO:0018822">
    <property type="term" value="F:nitrile hydratase activity"/>
    <property type="evidence" value="ECO:0007669"/>
    <property type="project" value="UniProtKB-EC"/>
</dbReference>
<dbReference type="InterPro" id="IPR024690">
    <property type="entry name" value="CN_hydtase_beta_dom_C"/>
</dbReference>
<dbReference type="InterPro" id="IPR008990">
    <property type="entry name" value="Elect_transpt_acc-like_dom_sf"/>
</dbReference>
<evidence type="ECO:0000256" key="1">
    <source>
        <dbReference type="ARBA" id="ARBA00004042"/>
    </source>
</evidence>
<evidence type="ECO:0000256" key="4">
    <source>
        <dbReference type="ARBA" id="ARBA00044877"/>
    </source>
</evidence>
<comment type="caution">
    <text evidence="8">The sequence shown here is derived from an EMBL/GenBank/DDBJ whole genome shotgun (WGS) entry which is preliminary data.</text>
</comment>
<feature type="domain" description="Nitrile hydratase beta subunit-like N-terminal" evidence="7">
    <location>
        <begin position="1"/>
        <end position="106"/>
    </location>
</feature>
<evidence type="ECO:0000313" key="8">
    <source>
        <dbReference type="EMBL" id="MDT0619604.1"/>
    </source>
</evidence>
<evidence type="ECO:0000259" key="6">
    <source>
        <dbReference type="Pfam" id="PF02211"/>
    </source>
</evidence>
<name>A0ABU3BBG2_9GAMM</name>
<dbReference type="EMBL" id="JAVRHY010000017">
    <property type="protein sequence ID" value="MDT0619604.1"/>
    <property type="molecule type" value="Genomic_DNA"/>
</dbReference>
<dbReference type="InterPro" id="IPR049054">
    <property type="entry name" value="CN_hydtase_beta-like_N"/>
</dbReference>
<dbReference type="InterPro" id="IPR003168">
    <property type="entry name" value="Nitrile_hydratase_bsu"/>
</dbReference>
<comment type="function">
    <text evidence="1 5">NHase catalyzes the hydration of various nitrile compounds to the corresponding amides.</text>
</comment>
<dbReference type="Gene3D" id="1.10.472.20">
    <property type="entry name" value="Nitrile hydratase, beta subunit"/>
    <property type="match status" value="1"/>
</dbReference>
<dbReference type="EC" id="4.2.1.84" evidence="5"/>
<evidence type="ECO:0000259" key="7">
    <source>
        <dbReference type="Pfam" id="PF21006"/>
    </source>
</evidence>
<keyword evidence="9" id="KW-1185">Reference proteome</keyword>
<evidence type="ECO:0000313" key="9">
    <source>
        <dbReference type="Proteomes" id="UP001259982"/>
    </source>
</evidence>
<accession>A0ABU3BBG2</accession>
<dbReference type="PIRSF" id="PIRSF001427">
    <property type="entry name" value="NHase_beta"/>
    <property type="match status" value="1"/>
</dbReference>
<dbReference type="InterPro" id="IPR042262">
    <property type="entry name" value="CN_hydtase_beta_C"/>
</dbReference>
<dbReference type="Proteomes" id="UP001259982">
    <property type="component" value="Unassembled WGS sequence"/>
</dbReference>
<organism evidence="8 9">
    <name type="scientific">Spectribacter acetivorans</name>
    <dbReference type="NCBI Taxonomy" id="3075603"/>
    <lineage>
        <taxon>Bacteria</taxon>
        <taxon>Pseudomonadati</taxon>
        <taxon>Pseudomonadota</taxon>
        <taxon>Gammaproteobacteria</taxon>
        <taxon>Salinisphaerales</taxon>
        <taxon>Salinisphaeraceae</taxon>
        <taxon>Spectribacter</taxon>
    </lineage>
</organism>
<comment type="catalytic activity">
    <reaction evidence="4 5">
        <text>an aliphatic primary amide = an aliphatic nitrile + H2O</text>
        <dbReference type="Rhea" id="RHEA:12673"/>
        <dbReference type="ChEBI" id="CHEBI:15377"/>
        <dbReference type="ChEBI" id="CHEBI:65285"/>
        <dbReference type="ChEBI" id="CHEBI:80291"/>
        <dbReference type="EC" id="4.2.1.84"/>
    </reaction>
</comment>
<protein>
    <recommendedName>
        <fullName evidence="5">Nitrile hydratase subunit beta</fullName>
        <shortName evidence="5">NHase</shortName>
        <ecNumber evidence="5">4.2.1.84</ecNumber>
    </recommendedName>
</protein>
<dbReference type="Pfam" id="PF02211">
    <property type="entry name" value="NHase_beta_C"/>
    <property type="match status" value="1"/>
</dbReference>
<dbReference type="Pfam" id="PF21006">
    <property type="entry name" value="NHase_beta_N"/>
    <property type="match status" value="1"/>
</dbReference>
<reference evidence="8 9" key="1">
    <citation type="submission" date="2023-09" db="EMBL/GenBank/DDBJ databases">
        <authorList>
            <person name="Rey-Velasco X."/>
        </authorList>
    </citation>
    <scope>NUCLEOTIDE SEQUENCE [LARGE SCALE GENOMIC DNA]</scope>
    <source>
        <strain evidence="8 9">P385</strain>
    </source>
</reference>
<gene>
    <name evidence="8" type="primary">nthB</name>
    <name evidence="8" type="ORF">RM531_14090</name>
</gene>
<sequence>MNGVHDMGGLHGFGPIRPETGEPVFHQAWEQDVFASVIALMAQGVYNLDEFRHAVERIGAAHYLDSSYYDHWLSAAELVLCEKGLIDPAELDRRIADIKADPDAHARPPAGDADPLAEALTQGLQAGLPAHREVAAGPRFAVGDRVVTNNLQPPGHIRLPAYVRDKPGVVVMTHGAHVLPDTHAHGGDESPAHLYTVRFDGDRVWGETAADRPAANHVDLWEPYLSPA</sequence>
<dbReference type="Gene3D" id="2.30.30.50">
    <property type="match status" value="1"/>
</dbReference>
<evidence type="ECO:0000256" key="2">
    <source>
        <dbReference type="ARBA" id="ARBA00009098"/>
    </source>
</evidence>